<dbReference type="EMBL" id="CAJVQC010067981">
    <property type="protein sequence ID" value="CAG8807679.1"/>
    <property type="molecule type" value="Genomic_DNA"/>
</dbReference>
<organism evidence="1 2">
    <name type="scientific">Racocetra persica</name>
    <dbReference type="NCBI Taxonomy" id="160502"/>
    <lineage>
        <taxon>Eukaryota</taxon>
        <taxon>Fungi</taxon>
        <taxon>Fungi incertae sedis</taxon>
        <taxon>Mucoromycota</taxon>
        <taxon>Glomeromycotina</taxon>
        <taxon>Glomeromycetes</taxon>
        <taxon>Diversisporales</taxon>
        <taxon>Gigasporaceae</taxon>
        <taxon>Racocetra</taxon>
    </lineage>
</organism>
<reference evidence="1" key="1">
    <citation type="submission" date="2021-06" db="EMBL/GenBank/DDBJ databases">
        <authorList>
            <person name="Kallberg Y."/>
            <person name="Tangrot J."/>
            <person name="Rosling A."/>
        </authorList>
    </citation>
    <scope>NUCLEOTIDE SEQUENCE</scope>
    <source>
        <strain evidence="1">MA461A</strain>
    </source>
</reference>
<evidence type="ECO:0000313" key="1">
    <source>
        <dbReference type="EMBL" id="CAG8807679.1"/>
    </source>
</evidence>
<gene>
    <name evidence="1" type="ORF">RPERSI_LOCUS22440</name>
</gene>
<name>A0ACA9RT32_9GLOM</name>
<keyword evidence="2" id="KW-1185">Reference proteome</keyword>
<protein>
    <submittedName>
        <fullName evidence="1">3252_t:CDS:1</fullName>
    </submittedName>
</protein>
<comment type="caution">
    <text evidence="1">The sequence shown here is derived from an EMBL/GenBank/DDBJ whole genome shotgun (WGS) entry which is preliminary data.</text>
</comment>
<accession>A0ACA9RT32</accession>
<dbReference type="Proteomes" id="UP000789920">
    <property type="component" value="Unassembled WGS sequence"/>
</dbReference>
<feature type="non-terminal residue" evidence="1">
    <location>
        <position position="1"/>
    </location>
</feature>
<proteinExistence type="predicted"/>
<evidence type="ECO:0000313" key="2">
    <source>
        <dbReference type="Proteomes" id="UP000789920"/>
    </source>
</evidence>
<sequence>DEKVVAMSQLHQTPERTNAYENIISEGDWDVVLNEWEELLIDKELEEE</sequence>